<sequence length="213" mass="24026">MSGRESMNVIAAFTEDQAARLTGVSKRQLASWYKSGFFVPSIDFHESGRAYSRLYSFRDLLSLRVLNQLRNETRVSFPHLREVKEELSHLGDERWVKSILYVRGKKVVIERENATRYEAGSGQEVLQIPLKIVVSGMHERIKQLGVRDADKIGSIERKRGVVHNQAVIAGTRVPVSSVKSFADAGYSVDQIKREYPSLTEDDIRAAIAFDEAA</sequence>
<reference evidence="2 3" key="1">
    <citation type="submission" date="2017-04" db="EMBL/GenBank/DDBJ databases">
        <authorList>
            <person name="Afonso C.L."/>
            <person name="Miller P.J."/>
            <person name="Scott M.A."/>
            <person name="Spackman E."/>
            <person name="Goraichik I."/>
            <person name="Dimitrov K.M."/>
            <person name="Suarez D.L."/>
            <person name="Swayne D.E."/>
        </authorList>
    </citation>
    <scope>NUCLEOTIDE SEQUENCE [LARGE SCALE GENOMIC DNA]</scope>
    <source>
        <strain evidence="2 3">B5P</strain>
    </source>
</reference>
<dbReference type="InterPro" id="IPR009057">
    <property type="entry name" value="Homeodomain-like_sf"/>
</dbReference>
<dbReference type="Pfam" id="PF04255">
    <property type="entry name" value="DUF433"/>
    <property type="match status" value="1"/>
</dbReference>
<dbReference type="SUPFAM" id="SSF46689">
    <property type="entry name" value="Homeodomain-like"/>
    <property type="match status" value="1"/>
</dbReference>
<accession>A0A1X7PUR7</accession>
<dbReference type="Gene3D" id="1.10.10.10">
    <property type="entry name" value="Winged helix-like DNA-binding domain superfamily/Winged helix DNA-binding domain"/>
    <property type="match status" value="1"/>
</dbReference>
<dbReference type="Pfam" id="PF13411">
    <property type="entry name" value="MerR_1"/>
    <property type="match status" value="1"/>
</dbReference>
<feature type="domain" description="HTH merR-type" evidence="1">
    <location>
        <begin position="16"/>
        <end position="85"/>
    </location>
</feature>
<gene>
    <name evidence="2" type="ORF">SAMN02982922_5299</name>
</gene>
<dbReference type="InterPro" id="IPR007367">
    <property type="entry name" value="DUF433"/>
</dbReference>
<dbReference type="Proteomes" id="UP000193083">
    <property type="component" value="Unassembled WGS sequence"/>
</dbReference>
<dbReference type="EMBL" id="FXBL01000004">
    <property type="protein sequence ID" value="SMH55237.1"/>
    <property type="molecule type" value="Genomic_DNA"/>
</dbReference>
<protein>
    <submittedName>
        <fullName evidence="2">MerR HTH family regulatory protein</fullName>
    </submittedName>
</protein>
<evidence type="ECO:0000259" key="1">
    <source>
        <dbReference type="Pfam" id="PF13411"/>
    </source>
</evidence>
<evidence type="ECO:0000313" key="3">
    <source>
        <dbReference type="Proteomes" id="UP000193083"/>
    </source>
</evidence>
<dbReference type="OrthoDB" id="7595417at2"/>
<name>A0A1X7PUR7_9HYPH</name>
<dbReference type="Gene3D" id="1.10.1660.10">
    <property type="match status" value="1"/>
</dbReference>
<dbReference type="InterPro" id="IPR000551">
    <property type="entry name" value="MerR-type_HTH_dom"/>
</dbReference>
<dbReference type="AlphaFoldDB" id="A0A1X7PUR7"/>
<dbReference type="InterPro" id="IPR009061">
    <property type="entry name" value="DNA-bd_dom_put_sf"/>
</dbReference>
<dbReference type="InterPro" id="IPR036388">
    <property type="entry name" value="WH-like_DNA-bd_sf"/>
</dbReference>
<dbReference type="GO" id="GO:0006355">
    <property type="term" value="P:regulation of DNA-templated transcription"/>
    <property type="evidence" value="ECO:0007669"/>
    <property type="project" value="InterPro"/>
</dbReference>
<evidence type="ECO:0000313" key="2">
    <source>
        <dbReference type="EMBL" id="SMH55237.1"/>
    </source>
</evidence>
<dbReference type="RefSeq" id="WP_085466895.1">
    <property type="nucleotide sequence ID" value="NZ_FXBL01000004.1"/>
</dbReference>
<dbReference type="SUPFAM" id="SSF46955">
    <property type="entry name" value="Putative DNA-binding domain"/>
    <property type="match status" value="1"/>
</dbReference>
<dbReference type="GO" id="GO:0003677">
    <property type="term" value="F:DNA binding"/>
    <property type="evidence" value="ECO:0007669"/>
    <property type="project" value="InterPro"/>
</dbReference>
<organism evidence="2 3">
    <name type="scientific">Mesorhizobium australicum</name>
    <dbReference type="NCBI Taxonomy" id="536018"/>
    <lineage>
        <taxon>Bacteria</taxon>
        <taxon>Pseudomonadati</taxon>
        <taxon>Pseudomonadota</taxon>
        <taxon>Alphaproteobacteria</taxon>
        <taxon>Hyphomicrobiales</taxon>
        <taxon>Phyllobacteriaceae</taxon>
        <taxon>Mesorhizobium</taxon>
    </lineage>
</organism>
<proteinExistence type="predicted"/>
<keyword evidence="3" id="KW-1185">Reference proteome</keyword>